<evidence type="ECO:0000313" key="4">
    <source>
        <dbReference type="Proteomes" id="UP000642014"/>
    </source>
</evidence>
<dbReference type="RefSeq" id="WP_152369312.1">
    <property type="nucleotide sequence ID" value="NZ_BMSJ01000014.1"/>
</dbReference>
<gene>
    <name evidence="2" type="ORF">CP977_00165</name>
    <name evidence="1" type="ORF">GCM10010497_58650</name>
</gene>
<reference evidence="1" key="3">
    <citation type="submission" date="2023-08" db="EMBL/GenBank/DDBJ databases">
        <authorList>
            <person name="Sun Q."/>
            <person name="Ohkuma M."/>
        </authorList>
    </citation>
    <scope>NUCLEOTIDE SEQUENCE</scope>
    <source>
        <strain evidence="1">JCM 4205</strain>
    </source>
</reference>
<reference evidence="2 3" key="2">
    <citation type="submission" date="2017-09" db="EMBL/GenBank/DDBJ databases">
        <authorList>
            <person name="Lee N."/>
            <person name="Cho B.-K."/>
        </authorList>
    </citation>
    <scope>NUCLEOTIDE SEQUENCE [LARGE SCALE GENOMIC DNA]</scope>
    <source>
        <strain evidence="2 3">ATCC 19740</strain>
    </source>
</reference>
<sequence>MELLIAAVLVVLVPMTDKLIKIMQDRNHTRGEAEVIHAHALADLARAHGEAEIIRAQAALPTARTAPNKGVGRA</sequence>
<name>A0AAV4KSR2_9ACTN</name>
<dbReference type="GeneID" id="95452221"/>
<evidence type="ECO:0000313" key="3">
    <source>
        <dbReference type="Proteomes" id="UP000326029"/>
    </source>
</evidence>
<reference evidence="1 4" key="1">
    <citation type="journal article" date="2014" name="Int. J. Syst. Evol. Microbiol.">
        <title>Complete genome sequence of Corynebacterium casei LMG S-19264T (=DSM 44701T), isolated from a smear-ripened cheese.</title>
        <authorList>
            <consortium name="US DOE Joint Genome Institute (JGI-PGF)"/>
            <person name="Walter F."/>
            <person name="Albersmeier A."/>
            <person name="Kalinowski J."/>
            <person name="Ruckert C."/>
        </authorList>
    </citation>
    <scope>NUCLEOTIDE SEQUENCE [LARGE SCALE GENOMIC DNA]</scope>
    <source>
        <strain evidence="1 4">JCM 4205</strain>
    </source>
</reference>
<accession>A0AAV4KSR2</accession>
<evidence type="ECO:0000313" key="1">
    <source>
        <dbReference type="EMBL" id="GGR47545.1"/>
    </source>
</evidence>
<protein>
    <submittedName>
        <fullName evidence="1">Uncharacterized protein</fullName>
    </submittedName>
</protein>
<proteinExistence type="predicted"/>
<organism evidence="1 4">
    <name type="scientific">Streptomyces cinereoruber</name>
    <dbReference type="NCBI Taxonomy" id="67260"/>
    <lineage>
        <taxon>Bacteria</taxon>
        <taxon>Bacillati</taxon>
        <taxon>Actinomycetota</taxon>
        <taxon>Actinomycetes</taxon>
        <taxon>Kitasatosporales</taxon>
        <taxon>Streptomycetaceae</taxon>
        <taxon>Streptomyces</taxon>
    </lineage>
</organism>
<dbReference type="EMBL" id="CP023693">
    <property type="protein sequence ID" value="QEV30825.1"/>
    <property type="molecule type" value="Genomic_DNA"/>
</dbReference>
<dbReference type="Proteomes" id="UP000642014">
    <property type="component" value="Unassembled WGS sequence"/>
</dbReference>
<dbReference type="AlphaFoldDB" id="A0AAV4KSR2"/>
<keyword evidence="3" id="KW-1185">Reference proteome</keyword>
<dbReference type="Proteomes" id="UP000326029">
    <property type="component" value="Chromosome"/>
</dbReference>
<dbReference type="EMBL" id="BMSJ01000014">
    <property type="protein sequence ID" value="GGR47545.1"/>
    <property type="molecule type" value="Genomic_DNA"/>
</dbReference>
<evidence type="ECO:0000313" key="2">
    <source>
        <dbReference type="EMBL" id="QEV30825.1"/>
    </source>
</evidence>